<dbReference type="PANTHER" id="PTHR30269">
    <property type="entry name" value="TRANSMEMBRANE PROTEIN YFCA"/>
    <property type="match status" value="1"/>
</dbReference>
<keyword evidence="6 8" id="KW-1133">Transmembrane helix</keyword>
<feature type="transmembrane region" description="Helical" evidence="8">
    <location>
        <begin position="204"/>
        <end position="228"/>
    </location>
</feature>
<feature type="transmembrane region" description="Helical" evidence="8">
    <location>
        <begin position="31"/>
        <end position="51"/>
    </location>
</feature>
<sequence>MEILFVALVAFLASGLTLFSGFGLGTILMPAFALLMPVEVAIGATAVVHLANNLFKLGLVGRHADAGVILRFAVPAALAAIGGAFLLVRLSDLPMLATYTAFGAERRIEALPFTVGLLIVAFATLELSPGFARLGFPRRLLPLGGVISGFFGGLSGNQGAFRTAFLIKAGLSKEAFIATGVVAAVIVDTTRLAVYGLSHFTRSFAVLTPSVWTVVAIAIASAFLGAFVGSRLLKKVTLRAVQIVVAVTMILLGTGLAAGLI</sequence>
<dbReference type="InterPro" id="IPR002781">
    <property type="entry name" value="TM_pro_TauE-like"/>
</dbReference>
<evidence type="ECO:0000256" key="2">
    <source>
        <dbReference type="ARBA" id="ARBA00009142"/>
    </source>
</evidence>
<proteinExistence type="inferred from homology"/>
<organism evidence="9 10">
    <name type="scientific">Celeribacter persicus</name>
    <dbReference type="NCBI Taxonomy" id="1651082"/>
    <lineage>
        <taxon>Bacteria</taxon>
        <taxon>Pseudomonadati</taxon>
        <taxon>Pseudomonadota</taxon>
        <taxon>Alphaproteobacteria</taxon>
        <taxon>Rhodobacterales</taxon>
        <taxon>Roseobacteraceae</taxon>
        <taxon>Celeribacter</taxon>
    </lineage>
</organism>
<dbReference type="RefSeq" id="WP_107818109.1">
    <property type="nucleotide sequence ID" value="NZ_QAOH01000032.1"/>
</dbReference>
<keyword evidence="7 8" id="KW-0472">Membrane</keyword>
<feature type="transmembrane region" description="Helical" evidence="8">
    <location>
        <begin position="110"/>
        <end position="128"/>
    </location>
</feature>
<gene>
    <name evidence="9" type="ORF">C8N42_1324</name>
</gene>
<dbReference type="InterPro" id="IPR052017">
    <property type="entry name" value="TSUP"/>
</dbReference>
<keyword evidence="5 8" id="KW-0812">Transmembrane</keyword>
<evidence type="ECO:0000256" key="5">
    <source>
        <dbReference type="ARBA" id="ARBA00022692"/>
    </source>
</evidence>
<evidence type="ECO:0000256" key="7">
    <source>
        <dbReference type="ARBA" id="ARBA00023136"/>
    </source>
</evidence>
<comment type="subcellular location">
    <subcellularLocation>
        <location evidence="1 8">Cell membrane</location>
        <topology evidence="1 8">Multi-pass membrane protein</topology>
    </subcellularLocation>
</comment>
<evidence type="ECO:0000256" key="1">
    <source>
        <dbReference type="ARBA" id="ARBA00004651"/>
    </source>
</evidence>
<evidence type="ECO:0000256" key="6">
    <source>
        <dbReference type="ARBA" id="ARBA00022989"/>
    </source>
</evidence>
<keyword evidence="3" id="KW-0813">Transport</keyword>
<feature type="transmembrane region" description="Helical" evidence="8">
    <location>
        <begin position="176"/>
        <end position="197"/>
    </location>
</feature>
<comment type="similarity">
    <text evidence="2 8">Belongs to the 4-toluene sulfonate uptake permease (TSUP) (TC 2.A.102) family.</text>
</comment>
<reference evidence="9 10" key="1">
    <citation type="submission" date="2018-04" db="EMBL/GenBank/DDBJ databases">
        <title>Genomic Encyclopedia of Archaeal and Bacterial Type Strains, Phase II (KMG-II): from individual species to whole genera.</title>
        <authorList>
            <person name="Goeker M."/>
        </authorList>
    </citation>
    <scope>NUCLEOTIDE SEQUENCE [LARGE SCALE GENOMIC DNA]</scope>
    <source>
        <strain evidence="9 10">DSM 100434</strain>
    </source>
</reference>
<keyword evidence="10" id="KW-1185">Reference proteome</keyword>
<evidence type="ECO:0000313" key="10">
    <source>
        <dbReference type="Proteomes" id="UP000244077"/>
    </source>
</evidence>
<evidence type="ECO:0000256" key="4">
    <source>
        <dbReference type="ARBA" id="ARBA00022475"/>
    </source>
</evidence>
<evidence type="ECO:0000256" key="8">
    <source>
        <dbReference type="RuleBase" id="RU363041"/>
    </source>
</evidence>
<feature type="transmembrane region" description="Helical" evidence="8">
    <location>
        <begin position="140"/>
        <end position="156"/>
    </location>
</feature>
<name>A0A2T5H3U0_9RHOB</name>
<dbReference type="AlphaFoldDB" id="A0A2T5H3U0"/>
<evidence type="ECO:0000256" key="3">
    <source>
        <dbReference type="ARBA" id="ARBA00022448"/>
    </source>
</evidence>
<feature type="transmembrane region" description="Helical" evidence="8">
    <location>
        <begin position="240"/>
        <end position="260"/>
    </location>
</feature>
<feature type="transmembrane region" description="Helical" evidence="8">
    <location>
        <begin position="72"/>
        <end position="90"/>
    </location>
</feature>
<dbReference type="EMBL" id="QAOH01000032">
    <property type="protein sequence ID" value="PTQ66255.1"/>
    <property type="molecule type" value="Genomic_DNA"/>
</dbReference>
<evidence type="ECO:0000313" key="9">
    <source>
        <dbReference type="EMBL" id="PTQ66255.1"/>
    </source>
</evidence>
<dbReference type="Pfam" id="PF01925">
    <property type="entry name" value="TauE"/>
    <property type="match status" value="1"/>
</dbReference>
<comment type="caution">
    <text evidence="9">The sequence shown here is derived from an EMBL/GenBank/DDBJ whole genome shotgun (WGS) entry which is preliminary data.</text>
</comment>
<dbReference type="PANTHER" id="PTHR30269:SF37">
    <property type="entry name" value="MEMBRANE TRANSPORTER PROTEIN"/>
    <property type="match status" value="1"/>
</dbReference>
<dbReference type="Proteomes" id="UP000244077">
    <property type="component" value="Unassembled WGS sequence"/>
</dbReference>
<accession>A0A2T5H3U0</accession>
<dbReference type="OrthoDB" id="8480055at2"/>
<dbReference type="GO" id="GO:0005886">
    <property type="term" value="C:plasma membrane"/>
    <property type="evidence" value="ECO:0007669"/>
    <property type="project" value="UniProtKB-SubCell"/>
</dbReference>
<protein>
    <recommendedName>
        <fullName evidence="8">Probable membrane transporter protein</fullName>
    </recommendedName>
</protein>
<keyword evidence="4 8" id="KW-1003">Cell membrane</keyword>